<feature type="compositionally biased region" description="Basic and acidic residues" evidence="1">
    <location>
        <begin position="386"/>
        <end position="399"/>
    </location>
</feature>
<dbReference type="VEuPathDB" id="FungiDB:EYZ11_005925"/>
<dbReference type="Proteomes" id="UP000324241">
    <property type="component" value="Unassembled WGS sequence"/>
</dbReference>
<dbReference type="EMBL" id="QUQM01000003">
    <property type="protein sequence ID" value="KAA8649218.1"/>
    <property type="molecule type" value="Genomic_DNA"/>
</dbReference>
<feature type="compositionally biased region" description="Polar residues" evidence="1">
    <location>
        <begin position="596"/>
        <end position="613"/>
    </location>
</feature>
<gene>
    <name evidence="2" type="ORF">ATNIH1004_005113</name>
</gene>
<feature type="compositionally biased region" description="Polar residues" evidence="1">
    <location>
        <begin position="564"/>
        <end position="587"/>
    </location>
</feature>
<name>A0A5M9MQQ2_9EURO</name>
<dbReference type="RefSeq" id="XP_033428579.1">
    <property type="nucleotide sequence ID" value="XM_033569773.1"/>
</dbReference>
<feature type="region of interest" description="Disordered" evidence="1">
    <location>
        <begin position="559"/>
        <end position="618"/>
    </location>
</feature>
<feature type="region of interest" description="Disordered" evidence="1">
    <location>
        <begin position="1"/>
        <end position="36"/>
    </location>
</feature>
<feature type="compositionally biased region" description="Polar residues" evidence="1">
    <location>
        <begin position="66"/>
        <end position="75"/>
    </location>
</feature>
<dbReference type="AlphaFoldDB" id="A0A5M9MQQ2"/>
<feature type="region of interest" description="Disordered" evidence="1">
    <location>
        <begin position="152"/>
        <end position="195"/>
    </location>
</feature>
<dbReference type="Pfam" id="PF20162">
    <property type="entry name" value="Etd1"/>
    <property type="match status" value="1"/>
</dbReference>
<feature type="region of interest" description="Disordered" evidence="1">
    <location>
        <begin position="63"/>
        <end position="123"/>
    </location>
</feature>
<accession>A0A5M9MQQ2</accession>
<comment type="caution">
    <text evidence="2">The sequence shown here is derived from an EMBL/GenBank/DDBJ whole genome shotgun (WGS) entry which is preliminary data.</text>
</comment>
<dbReference type="OrthoDB" id="5346713at2759"/>
<dbReference type="GO" id="GO:0005096">
    <property type="term" value="F:GTPase activator activity"/>
    <property type="evidence" value="ECO:0007669"/>
    <property type="project" value="InterPro"/>
</dbReference>
<sequence>MFRPSSQRRAPNKLVKRPPSQHLAFSTATKPKDQGLRRIVPEAEVFPALLLATSITNEERAEANLEKSTSVSPVQFRNPFRPTDTSSQEIKACFPPDAKDIQSPVSSEADPKSPACPPDSAGDINFGVTSFTHRKRRAISTPLPRYSREIRQRPFSSSTVDSSTFQGLIRQRPKRHSIAASDPASTIIGSDDTRIFSSGDEDETDFFSDTAFDSIRTHITSSSSGLHAAQIENIFDQDTPCAYADEESMGHKNPGLTHTIVSRTMKECHYSVHANATSIPISSPESQDVIRLQEDSRLSFQSELTDDDDALSLVAALPGEETSTQNSQSIHPSLSMSGYRGGYSESRRFLTDNTPQISDCLADAWIVPRETLESCPRINIFDWSEQRNDREGSGSDGRPRTVHGKHGAESRGSRPPGRKAPNTLHLRSQSVPVSRDPPTANETRQTSGKFGTWGLGSKGVSEDWDSDFEFEDADVSAVNGSMKPTRDHDVPRRSMIVPQAIMDRQASLHGQFGQVQELTLLVEELKRLRHQASFLDIARGPSSELWKEAEGIVKLATLDEDTNHSPPGSPSSLTFSFDDSEVESSNNENRKRASRESWQPSLSEQSNPTQPTRPNDRKIPAEANSVLDLIYQQRASSDSSESHFPRPKKLPFDTRSLRDLVVRAGVVTRALKEVIRKAEGVAIDSSNTFHTPGPSFSQIFNQPSNENLTSFGACYGA</sequence>
<evidence type="ECO:0000256" key="1">
    <source>
        <dbReference type="SAM" id="MobiDB-lite"/>
    </source>
</evidence>
<protein>
    <submittedName>
        <fullName evidence="2">Uncharacterized protein</fullName>
    </submittedName>
</protein>
<evidence type="ECO:0000313" key="2">
    <source>
        <dbReference type="EMBL" id="KAA8649218.1"/>
    </source>
</evidence>
<reference evidence="2 3" key="1">
    <citation type="submission" date="2019-08" db="EMBL/GenBank/DDBJ databases">
        <title>The genome sequence of a newly discovered highly antifungal drug resistant Aspergillus species, Aspergillus tanneri NIH 1004.</title>
        <authorList>
            <person name="Mounaud S."/>
            <person name="Singh I."/>
            <person name="Joardar V."/>
            <person name="Pakala S."/>
            <person name="Pakala S."/>
            <person name="Venepally P."/>
            <person name="Chung J.K."/>
            <person name="Losada L."/>
            <person name="Nierman W.C."/>
        </authorList>
    </citation>
    <scope>NUCLEOTIDE SEQUENCE [LARGE SCALE GENOMIC DNA]</scope>
    <source>
        <strain evidence="2 3">NIH1004</strain>
    </source>
</reference>
<evidence type="ECO:0000313" key="3">
    <source>
        <dbReference type="Proteomes" id="UP000324241"/>
    </source>
</evidence>
<dbReference type="GeneID" id="54327815"/>
<feature type="compositionally biased region" description="Polar residues" evidence="1">
    <location>
        <begin position="154"/>
        <end position="166"/>
    </location>
</feature>
<organism evidence="2 3">
    <name type="scientific">Aspergillus tanneri</name>
    <dbReference type="NCBI Taxonomy" id="1220188"/>
    <lineage>
        <taxon>Eukaryota</taxon>
        <taxon>Fungi</taxon>
        <taxon>Dikarya</taxon>
        <taxon>Ascomycota</taxon>
        <taxon>Pezizomycotina</taxon>
        <taxon>Eurotiomycetes</taxon>
        <taxon>Eurotiomycetidae</taxon>
        <taxon>Eurotiales</taxon>
        <taxon>Aspergillaceae</taxon>
        <taxon>Aspergillus</taxon>
        <taxon>Aspergillus subgen. Circumdati</taxon>
    </lineage>
</organism>
<dbReference type="GO" id="GO:1902412">
    <property type="term" value="P:regulation of mitotic cytokinesis"/>
    <property type="evidence" value="ECO:0007669"/>
    <property type="project" value="InterPro"/>
</dbReference>
<proteinExistence type="predicted"/>
<feature type="compositionally biased region" description="Polar residues" evidence="1">
    <location>
        <begin position="440"/>
        <end position="449"/>
    </location>
</feature>
<feature type="region of interest" description="Disordered" evidence="1">
    <location>
        <begin position="386"/>
        <end position="454"/>
    </location>
</feature>
<dbReference type="InterPro" id="IPR045342">
    <property type="entry name" value="Etd1"/>
</dbReference>